<dbReference type="InterPro" id="IPR036761">
    <property type="entry name" value="TTHA0802/YceI-like_sf"/>
</dbReference>
<accession>A0ABV5P0L6</accession>
<keyword evidence="8" id="KW-1185">Reference proteome</keyword>
<dbReference type="SMART" id="SM00867">
    <property type="entry name" value="YceI"/>
    <property type="match status" value="1"/>
</dbReference>
<sequence>MDTTWEQQAPTARPVQRRGVHARIRTRDGWAVQHAIVTLTDPAGRQAARAEADAHGAVATDPLAPGAYTAVVTAAGFDPAAQTAIVTGSGLADLGDVVLTRQGGRDLPPPGVWTLDPAHCRIGASAQHLGFSRVHGRFRQFAGRIEIGTTPEASSVAADIAAASIDTGNTARDDHLRSADFLGVATYPMISYRGSGLTAAGTDRWIVHGMLSLAGTQRPVDLDLTYLGTGRDPWDGLRASFHAETELRREDFAMTYNQIVRAGVQLIGATVKVELDIQAVRGDSVPFTATER</sequence>
<dbReference type="InterPro" id="IPR013784">
    <property type="entry name" value="Carb-bd-like_fold"/>
</dbReference>
<dbReference type="SUPFAM" id="SSF49452">
    <property type="entry name" value="Starch-binding domain-like"/>
    <property type="match status" value="1"/>
</dbReference>
<evidence type="ECO:0000256" key="4">
    <source>
        <dbReference type="ARBA" id="ARBA00030238"/>
    </source>
</evidence>
<dbReference type="EC" id="3.2.1.1" evidence="3"/>
<dbReference type="InterPro" id="IPR007372">
    <property type="entry name" value="Lipid/polyisoprenoid-bd_YceI"/>
</dbReference>
<dbReference type="EMBL" id="JBHMCF010000046">
    <property type="protein sequence ID" value="MFB9476096.1"/>
    <property type="molecule type" value="Genomic_DNA"/>
</dbReference>
<evidence type="ECO:0000256" key="1">
    <source>
        <dbReference type="ARBA" id="ARBA00000548"/>
    </source>
</evidence>
<reference evidence="7 8" key="1">
    <citation type="submission" date="2024-09" db="EMBL/GenBank/DDBJ databases">
        <authorList>
            <person name="Sun Q."/>
            <person name="Mori K."/>
        </authorList>
    </citation>
    <scope>NUCLEOTIDE SEQUENCE [LARGE SCALE GENOMIC DNA]</scope>
    <source>
        <strain evidence="7 8">JCM 3324</strain>
    </source>
</reference>
<dbReference type="Proteomes" id="UP001589568">
    <property type="component" value="Unassembled WGS sequence"/>
</dbReference>
<dbReference type="PANTHER" id="PTHR34406:SF1">
    <property type="entry name" value="PROTEIN YCEI"/>
    <property type="match status" value="1"/>
</dbReference>
<feature type="compositionally biased region" description="Polar residues" evidence="5">
    <location>
        <begin position="1"/>
        <end position="10"/>
    </location>
</feature>
<feature type="region of interest" description="Disordered" evidence="5">
    <location>
        <begin position="1"/>
        <end position="20"/>
    </location>
</feature>
<dbReference type="SUPFAM" id="SSF101874">
    <property type="entry name" value="YceI-like"/>
    <property type="match status" value="1"/>
</dbReference>
<comment type="catalytic activity">
    <reaction evidence="1">
        <text>Endohydrolysis of (1-&gt;4)-alpha-D-glucosidic linkages in polysaccharides containing three or more (1-&gt;4)-alpha-linked D-glucose units.</text>
        <dbReference type="EC" id="3.2.1.1"/>
    </reaction>
</comment>
<evidence type="ECO:0000256" key="2">
    <source>
        <dbReference type="ARBA" id="ARBA00008812"/>
    </source>
</evidence>
<evidence type="ECO:0000313" key="7">
    <source>
        <dbReference type="EMBL" id="MFB9476096.1"/>
    </source>
</evidence>
<proteinExistence type="inferred from homology"/>
<protein>
    <recommendedName>
        <fullName evidence="3">alpha-amylase</fullName>
        <ecNumber evidence="3">3.2.1.1</ecNumber>
    </recommendedName>
    <alternativeName>
        <fullName evidence="4">1,4-alpha-D-glucan glucanohydrolase</fullName>
    </alternativeName>
</protein>
<dbReference type="RefSeq" id="WP_345404635.1">
    <property type="nucleotide sequence ID" value="NZ_BAAAXS010000001.1"/>
</dbReference>
<dbReference type="Gene3D" id="2.40.128.110">
    <property type="entry name" value="Lipid/polyisoprenoid-binding, YceI-like"/>
    <property type="match status" value="1"/>
</dbReference>
<dbReference type="Gene3D" id="2.60.40.10">
    <property type="entry name" value="Immunoglobulins"/>
    <property type="match status" value="1"/>
</dbReference>
<dbReference type="InterPro" id="IPR013783">
    <property type="entry name" value="Ig-like_fold"/>
</dbReference>
<name>A0ABV5P0L6_9ACTN</name>
<comment type="caution">
    <text evidence="7">The sequence shown here is derived from an EMBL/GenBank/DDBJ whole genome shotgun (WGS) entry which is preliminary data.</text>
</comment>
<dbReference type="PANTHER" id="PTHR34406">
    <property type="entry name" value="PROTEIN YCEI"/>
    <property type="match status" value="1"/>
</dbReference>
<dbReference type="Pfam" id="PF04264">
    <property type="entry name" value="YceI"/>
    <property type="match status" value="1"/>
</dbReference>
<feature type="domain" description="Lipid/polyisoprenoid-binding YceI-like" evidence="6">
    <location>
        <begin position="112"/>
        <end position="280"/>
    </location>
</feature>
<gene>
    <name evidence="7" type="ORF">ACFFR3_41940</name>
</gene>
<comment type="similarity">
    <text evidence="2">Belongs to the UPF0312 family.</text>
</comment>
<evidence type="ECO:0000256" key="3">
    <source>
        <dbReference type="ARBA" id="ARBA00012595"/>
    </source>
</evidence>
<evidence type="ECO:0000313" key="8">
    <source>
        <dbReference type="Proteomes" id="UP001589568"/>
    </source>
</evidence>
<organism evidence="7 8">
    <name type="scientific">Nonomuraea salmonea</name>
    <dbReference type="NCBI Taxonomy" id="46181"/>
    <lineage>
        <taxon>Bacteria</taxon>
        <taxon>Bacillati</taxon>
        <taxon>Actinomycetota</taxon>
        <taxon>Actinomycetes</taxon>
        <taxon>Streptosporangiales</taxon>
        <taxon>Streptosporangiaceae</taxon>
        <taxon>Nonomuraea</taxon>
    </lineage>
</organism>
<evidence type="ECO:0000259" key="6">
    <source>
        <dbReference type="SMART" id="SM00867"/>
    </source>
</evidence>
<dbReference type="Pfam" id="PF13620">
    <property type="entry name" value="CarboxypepD_reg"/>
    <property type="match status" value="1"/>
</dbReference>
<evidence type="ECO:0000256" key="5">
    <source>
        <dbReference type="SAM" id="MobiDB-lite"/>
    </source>
</evidence>